<evidence type="ECO:0000313" key="3">
    <source>
        <dbReference type="Proteomes" id="UP001153954"/>
    </source>
</evidence>
<keyword evidence="3" id="KW-1185">Reference proteome</keyword>
<evidence type="ECO:0000256" key="1">
    <source>
        <dbReference type="SAM" id="MobiDB-lite"/>
    </source>
</evidence>
<feature type="compositionally biased region" description="Polar residues" evidence="1">
    <location>
        <begin position="29"/>
        <end position="39"/>
    </location>
</feature>
<accession>A0AAU9TD28</accession>
<gene>
    <name evidence="2" type="ORF">EEDITHA_LOCUS254</name>
</gene>
<name>A0AAU9TD28_EUPED</name>
<comment type="caution">
    <text evidence="2">The sequence shown here is derived from an EMBL/GenBank/DDBJ whole genome shotgun (WGS) entry which is preliminary data.</text>
</comment>
<evidence type="ECO:0000313" key="2">
    <source>
        <dbReference type="EMBL" id="CAH2083601.1"/>
    </source>
</evidence>
<proteinExistence type="predicted"/>
<dbReference type="AlphaFoldDB" id="A0AAU9TD28"/>
<feature type="region of interest" description="Disordered" evidence="1">
    <location>
        <begin position="21"/>
        <end position="46"/>
    </location>
</feature>
<reference evidence="2" key="1">
    <citation type="submission" date="2022-03" db="EMBL/GenBank/DDBJ databases">
        <authorList>
            <person name="Tunstrom K."/>
        </authorList>
    </citation>
    <scope>NUCLEOTIDE SEQUENCE</scope>
</reference>
<dbReference type="EMBL" id="CAKOGL010000001">
    <property type="protein sequence ID" value="CAH2083601.1"/>
    <property type="molecule type" value="Genomic_DNA"/>
</dbReference>
<protein>
    <submittedName>
        <fullName evidence="2">Uncharacterized protein</fullName>
    </submittedName>
</protein>
<dbReference type="Proteomes" id="UP001153954">
    <property type="component" value="Unassembled WGS sequence"/>
</dbReference>
<organism evidence="2 3">
    <name type="scientific">Euphydryas editha</name>
    <name type="common">Edith's checkerspot</name>
    <dbReference type="NCBI Taxonomy" id="104508"/>
    <lineage>
        <taxon>Eukaryota</taxon>
        <taxon>Metazoa</taxon>
        <taxon>Ecdysozoa</taxon>
        <taxon>Arthropoda</taxon>
        <taxon>Hexapoda</taxon>
        <taxon>Insecta</taxon>
        <taxon>Pterygota</taxon>
        <taxon>Neoptera</taxon>
        <taxon>Endopterygota</taxon>
        <taxon>Lepidoptera</taxon>
        <taxon>Glossata</taxon>
        <taxon>Ditrysia</taxon>
        <taxon>Papilionoidea</taxon>
        <taxon>Nymphalidae</taxon>
        <taxon>Nymphalinae</taxon>
        <taxon>Euphydryas</taxon>
    </lineage>
</organism>
<sequence length="76" mass="8788">MNKDGPGFKFLKQKFPALSDAKLKEDSSSNRNINMQNLRKQGGNAQREAFETREIFKRFFNSAEGSVPWQENVIHK</sequence>